<protein>
    <submittedName>
        <fullName evidence="1">Uncharacterized protein</fullName>
    </submittedName>
</protein>
<comment type="caution">
    <text evidence="1">The sequence shown here is derived from an EMBL/GenBank/DDBJ whole genome shotgun (WGS) entry which is preliminary data.</text>
</comment>
<proteinExistence type="predicted"/>
<dbReference type="Gene3D" id="2.40.50.340">
    <property type="match status" value="1"/>
</dbReference>
<sequence>MRSFLFIWFLFFTNLIIVSTACNKSTSMAFQETRQPVLLGEYTPYLVTKNGDVVTAGFVQSARLYKLNLRMTNARQYLRQLSLALKKDMPVKVMVYKDSDDIASVTVASEAAKQRYIDAKKKP</sequence>
<dbReference type="AlphaFoldDB" id="A0A365XTU6"/>
<dbReference type="Proteomes" id="UP000253410">
    <property type="component" value="Unassembled WGS sequence"/>
</dbReference>
<evidence type="ECO:0000313" key="2">
    <source>
        <dbReference type="Proteomes" id="UP000253410"/>
    </source>
</evidence>
<accession>A0A365XTU6</accession>
<gene>
    <name evidence="1" type="ORF">DF182_25255</name>
</gene>
<evidence type="ECO:0000313" key="1">
    <source>
        <dbReference type="EMBL" id="RBL89797.1"/>
    </source>
</evidence>
<dbReference type="EMBL" id="QFFJ01000002">
    <property type="protein sequence ID" value="RBL89797.1"/>
    <property type="molecule type" value="Genomic_DNA"/>
</dbReference>
<dbReference type="PROSITE" id="PS51257">
    <property type="entry name" value="PROKAR_LIPOPROTEIN"/>
    <property type="match status" value="1"/>
</dbReference>
<keyword evidence="2" id="KW-1185">Reference proteome</keyword>
<organism evidence="1 2">
    <name type="scientific">Chitinophaga flava</name>
    <dbReference type="NCBI Taxonomy" id="2259036"/>
    <lineage>
        <taxon>Bacteria</taxon>
        <taxon>Pseudomonadati</taxon>
        <taxon>Bacteroidota</taxon>
        <taxon>Chitinophagia</taxon>
        <taxon>Chitinophagales</taxon>
        <taxon>Chitinophagaceae</taxon>
        <taxon>Chitinophaga</taxon>
    </lineage>
</organism>
<name>A0A365XTU6_9BACT</name>
<reference evidence="1 2" key="1">
    <citation type="submission" date="2018-05" db="EMBL/GenBank/DDBJ databases">
        <title>Chitinophaga sp. K3CV102501T nov., isolated from isolated from a monsoon evergreen broad-leaved forest soil.</title>
        <authorList>
            <person name="Lv Y."/>
        </authorList>
    </citation>
    <scope>NUCLEOTIDE SEQUENCE [LARGE SCALE GENOMIC DNA]</scope>
    <source>
        <strain evidence="1 2">GDMCC 1.1325</strain>
    </source>
</reference>